<organism evidence="1 2">
    <name type="scientific">Neorhizobium turbinariae</name>
    <dbReference type="NCBI Taxonomy" id="2937795"/>
    <lineage>
        <taxon>Bacteria</taxon>
        <taxon>Pseudomonadati</taxon>
        <taxon>Pseudomonadota</taxon>
        <taxon>Alphaproteobacteria</taxon>
        <taxon>Hyphomicrobiales</taxon>
        <taxon>Rhizobiaceae</taxon>
        <taxon>Rhizobium/Agrobacterium group</taxon>
        <taxon>Neorhizobium</taxon>
    </lineage>
</organism>
<dbReference type="Proteomes" id="UP001202827">
    <property type="component" value="Unassembled WGS sequence"/>
</dbReference>
<name>A0ABT0INJ3_9HYPH</name>
<evidence type="ECO:0000313" key="1">
    <source>
        <dbReference type="EMBL" id="MCK8779415.1"/>
    </source>
</evidence>
<proteinExistence type="predicted"/>
<protein>
    <submittedName>
        <fullName evidence="1">Uncharacterized protein</fullName>
    </submittedName>
</protein>
<evidence type="ECO:0000313" key="2">
    <source>
        <dbReference type="Proteomes" id="UP001202827"/>
    </source>
</evidence>
<reference evidence="1 2" key="1">
    <citation type="submission" date="2022-04" db="EMBL/GenBank/DDBJ databases">
        <title>Rhizobium coralii sp. nov., isolated from coral Turbinaria peltata.</title>
        <authorList>
            <person name="Sun H."/>
        </authorList>
    </citation>
    <scope>NUCLEOTIDE SEQUENCE [LARGE SCALE GENOMIC DNA]</scope>
    <source>
        <strain evidence="1 2">NTR19</strain>
    </source>
</reference>
<comment type="caution">
    <text evidence="1">The sequence shown here is derived from an EMBL/GenBank/DDBJ whole genome shotgun (WGS) entry which is preliminary data.</text>
</comment>
<accession>A0ABT0INJ3</accession>
<sequence>MQPGGRKTIWHEWYAWYPVQPHDDDGLFWLETLYRNRGHDGGWEYKSFLTGREREKAQASTPVVPGA</sequence>
<dbReference type="RefSeq" id="WP_248682145.1">
    <property type="nucleotide sequence ID" value="NZ_JALPRY010000007.1"/>
</dbReference>
<dbReference type="EMBL" id="JALPRY010000007">
    <property type="protein sequence ID" value="MCK8779415.1"/>
    <property type="molecule type" value="Genomic_DNA"/>
</dbReference>
<keyword evidence="2" id="KW-1185">Reference proteome</keyword>
<gene>
    <name evidence="1" type="ORF">M0654_05385</name>
</gene>